<evidence type="ECO:0000256" key="7">
    <source>
        <dbReference type="ARBA" id="ARBA00023029"/>
    </source>
</evidence>
<dbReference type="AlphaFoldDB" id="A0A4R5V7P6"/>
<gene>
    <name evidence="10 14" type="primary">topA</name>
    <name evidence="14" type="ORF">E1832_10330</name>
</gene>
<dbReference type="SUPFAM" id="SSF56712">
    <property type="entry name" value="Prokaryotic type I DNA topoisomerase"/>
    <property type="match status" value="1"/>
</dbReference>
<evidence type="ECO:0000256" key="1">
    <source>
        <dbReference type="ARBA" id="ARBA00000213"/>
    </source>
</evidence>
<dbReference type="CDD" id="cd03363">
    <property type="entry name" value="TOPRIM_TopoIA_TopoI"/>
    <property type="match status" value="1"/>
</dbReference>
<keyword evidence="8 10" id="KW-0238">DNA-binding</keyword>
<dbReference type="SMART" id="SM00436">
    <property type="entry name" value="TOP1Bc"/>
    <property type="match status" value="1"/>
</dbReference>
<dbReference type="InterPro" id="IPR006171">
    <property type="entry name" value="TOPRIM_dom"/>
</dbReference>
<dbReference type="InterPro" id="IPR025589">
    <property type="entry name" value="Toprim_C_rpt"/>
</dbReference>
<evidence type="ECO:0000256" key="5">
    <source>
        <dbReference type="ARBA" id="ARBA00022833"/>
    </source>
</evidence>
<dbReference type="InterPro" id="IPR013826">
    <property type="entry name" value="Topo_IA_cen_sub3"/>
</dbReference>
<dbReference type="PROSITE" id="PS52039">
    <property type="entry name" value="TOPO_IA_2"/>
    <property type="match status" value="1"/>
</dbReference>
<keyword evidence="15" id="KW-1185">Reference proteome</keyword>
<dbReference type="Gene3D" id="2.70.20.10">
    <property type="entry name" value="Topoisomerase I, domain 3"/>
    <property type="match status" value="1"/>
</dbReference>
<dbReference type="Gene3D" id="1.10.290.10">
    <property type="entry name" value="Topoisomerase I, domain 4"/>
    <property type="match status" value="1"/>
</dbReference>
<dbReference type="InterPro" id="IPR003602">
    <property type="entry name" value="Topo_IA_DNA-bd_dom"/>
</dbReference>
<dbReference type="GO" id="GO:0005694">
    <property type="term" value="C:chromosome"/>
    <property type="evidence" value="ECO:0007669"/>
    <property type="project" value="InterPro"/>
</dbReference>
<dbReference type="PROSITE" id="PS50880">
    <property type="entry name" value="TOPRIM"/>
    <property type="match status" value="1"/>
</dbReference>
<evidence type="ECO:0000256" key="4">
    <source>
        <dbReference type="ARBA" id="ARBA00022771"/>
    </source>
</evidence>
<sequence>MPVVVVESPAKAKTINKYLGPNYTVLASYGHVRDLPPKDGSVDPEHDFDMKWEIAADSRKHVKAIADALKEDNALILATDPDREGEAISWHLQEALTKRKSIKKDTAVSRVTFNAITKDAVTEAMKHPRDVDAPLVEAYLARRALDYLVGFNLSPVLWRKLPGAKSAGRVQSVCLRLIVEREMEIEAFNPREYWSVKAVLVTPRGQEFEARLTILAGRKLDKYDIENGTQAELAVQAISSRDLSVASVEAKPASRNPSPPFMTSTLQQEASRKFGMGARQTMSAAQRLYEAGYITYMRTDGIDMAPEAVTAAREAITDRYGAEYVPGSPRIYKNKAKNAQEAHECIRPTEMTRDAEALKVTEADQRKLYDLIWKRTLASQMEAARLERTTVEIASADGQVGLRATGQVLLFDGFLRVYEEGRDDVTDEDDKRLPQIMQGEPAEKRGVTPEQHFTQPPPRYTEATLVKKMEELGIGRPSTYASIVTTIQDRGYVRKDKNRLIPEDKGRLVIAFLQNYFRKYVGYDFTAQLEDELDHVSAGEADYKDVLARFWRDFSAAIAETSELRITDVLEKINEVLEPHLFPPTEDGGDPRLCPNCGKGRLSMRTARSGGAFIGCSNYPECRYTRPFGPPGMEGDEIGPDGKLLGYDNDEAISLRKGRFGPYVQRGEATEEVPKPPRASIPKGWELDQVDLDKALMLLNLPREIGPHPEDGEMIEAAIGRYGPYVKHGKTYANLKEVDDVFTIGINRAVDELAKKAARGGRGAAAKPLKELGEHPTETGPVNVMEGRYGPYVKWGKVNATLPKETEPADLTMEQAVALIAEKTAKKKPARKAPAKKTATKKTIAKKTAAPKKPAAGE</sequence>
<feature type="site" description="Interaction with DNA" evidence="10">
    <location>
        <position position="298"/>
    </location>
</feature>
<dbReference type="Pfam" id="PF01751">
    <property type="entry name" value="Toprim"/>
    <property type="match status" value="1"/>
</dbReference>
<dbReference type="InterPro" id="IPR013497">
    <property type="entry name" value="Topo_IA_cen"/>
</dbReference>
<reference evidence="14 15" key="1">
    <citation type="submission" date="2019-03" db="EMBL/GenBank/DDBJ databases">
        <title>Ruegeria lutea sp. nov., a novel strain, isolated from marine sediment, the Masan Bay, South Korea.</title>
        <authorList>
            <person name="Kim J."/>
            <person name="Kim D.-Y."/>
            <person name="Lee S.-S."/>
        </authorList>
    </citation>
    <scope>NUCLEOTIDE SEQUENCE [LARGE SCALE GENOMIC DNA]</scope>
    <source>
        <strain evidence="14 15">318-1</strain>
    </source>
</reference>
<dbReference type="EMBL" id="SMUV01000064">
    <property type="protein sequence ID" value="TDK48050.1"/>
    <property type="molecule type" value="Genomic_DNA"/>
</dbReference>
<dbReference type="InterPro" id="IPR023406">
    <property type="entry name" value="Topo_IA_AS"/>
</dbReference>
<dbReference type="OrthoDB" id="9804262at2"/>
<dbReference type="InterPro" id="IPR003601">
    <property type="entry name" value="Topo_IA_2"/>
</dbReference>
<dbReference type="InterPro" id="IPR023405">
    <property type="entry name" value="Topo_IA_core_domain"/>
</dbReference>
<dbReference type="InterPro" id="IPR034149">
    <property type="entry name" value="TOPRIM_TopoI"/>
</dbReference>
<dbReference type="PROSITE" id="PS00396">
    <property type="entry name" value="TOPO_IA_1"/>
    <property type="match status" value="1"/>
</dbReference>
<comment type="similarity">
    <text evidence="2 10">Belongs to the type IA topoisomerase family.</text>
</comment>
<dbReference type="SMART" id="SM00493">
    <property type="entry name" value="TOPRIM"/>
    <property type="match status" value="1"/>
</dbReference>
<dbReference type="Gene3D" id="3.40.50.140">
    <property type="match status" value="1"/>
</dbReference>
<dbReference type="InterPro" id="IPR013825">
    <property type="entry name" value="Topo_IA_cen_sub2"/>
</dbReference>
<evidence type="ECO:0000313" key="14">
    <source>
        <dbReference type="EMBL" id="TDK48050.1"/>
    </source>
</evidence>
<evidence type="ECO:0000256" key="3">
    <source>
        <dbReference type="ARBA" id="ARBA00022723"/>
    </source>
</evidence>
<dbReference type="GO" id="GO:0008270">
    <property type="term" value="F:zinc ion binding"/>
    <property type="evidence" value="ECO:0007669"/>
    <property type="project" value="UniProtKB-KW"/>
</dbReference>
<feature type="site" description="Interaction with DNA" evidence="10">
    <location>
        <position position="158"/>
    </location>
</feature>
<feature type="region of interest" description="Interaction with DNA" evidence="10">
    <location>
        <begin position="166"/>
        <end position="171"/>
    </location>
</feature>
<feature type="site" description="Interaction with DNA" evidence="10">
    <location>
        <position position="142"/>
    </location>
</feature>
<dbReference type="InterPro" id="IPR000380">
    <property type="entry name" value="Topo_IA"/>
</dbReference>
<feature type="site" description="Interaction with DNA" evidence="10">
    <location>
        <position position="146"/>
    </location>
</feature>
<dbReference type="NCBIfam" id="TIGR01051">
    <property type="entry name" value="topA_bact"/>
    <property type="match status" value="1"/>
</dbReference>
<dbReference type="Gene3D" id="3.30.65.10">
    <property type="entry name" value="Bacterial Topoisomerase I, domain 1"/>
    <property type="match status" value="1"/>
</dbReference>
<feature type="site" description="Interaction with DNA" evidence="10">
    <location>
        <position position="490"/>
    </location>
</feature>
<keyword evidence="9 10" id="KW-0413">Isomerase</keyword>
<keyword evidence="5" id="KW-0862">Zinc</keyword>
<dbReference type="PRINTS" id="PR00417">
    <property type="entry name" value="PRTPISMRASEI"/>
</dbReference>
<feature type="region of interest" description="Disordered" evidence="11">
    <location>
        <begin position="823"/>
        <end position="858"/>
    </location>
</feature>
<dbReference type="Pfam" id="PF01396">
    <property type="entry name" value="Zn_ribbon_Top1"/>
    <property type="match status" value="1"/>
</dbReference>
<evidence type="ECO:0000256" key="9">
    <source>
        <dbReference type="ARBA" id="ARBA00023235"/>
    </source>
</evidence>
<evidence type="ECO:0000256" key="10">
    <source>
        <dbReference type="HAMAP-Rule" id="MF_00952"/>
    </source>
</evidence>
<dbReference type="SUPFAM" id="SSF57783">
    <property type="entry name" value="Zinc beta-ribbon"/>
    <property type="match status" value="1"/>
</dbReference>
<feature type="site" description="Interaction with DNA" evidence="10">
    <location>
        <position position="143"/>
    </location>
</feature>
<feature type="compositionally biased region" description="Basic residues" evidence="11">
    <location>
        <begin position="825"/>
        <end position="845"/>
    </location>
</feature>
<keyword evidence="6" id="KW-0460">Magnesium</keyword>
<dbReference type="PANTHER" id="PTHR42785:SF1">
    <property type="entry name" value="DNA TOPOISOMERASE"/>
    <property type="match status" value="1"/>
</dbReference>
<dbReference type="Pfam" id="PF13368">
    <property type="entry name" value="Toprim_C_rpt"/>
    <property type="match status" value="3"/>
</dbReference>
<protein>
    <recommendedName>
        <fullName evidence="10">DNA topoisomerase 1</fullName>
        <ecNumber evidence="10">5.6.2.1</ecNumber>
    </recommendedName>
    <alternativeName>
        <fullName evidence="10">DNA topoisomerase I</fullName>
    </alternativeName>
</protein>
<feature type="compositionally biased region" description="Low complexity" evidence="11">
    <location>
        <begin position="846"/>
        <end position="858"/>
    </location>
</feature>
<evidence type="ECO:0000256" key="2">
    <source>
        <dbReference type="ARBA" id="ARBA00009446"/>
    </source>
</evidence>
<evidence type="ECO:0000256" key="6">
    <source>
        <dbReference type="ARBA" id="ARBA00022842"/>
    </source>
</evidence>
<proteinExistence type="inferred from homology"/>
<comment type="function">
    <text evidence="10">Releases the supercoiling and torsional tension of DNA, which is introduced during the DNA replication and transcription, by transiently cleaving and rejoining one strand of the DNA duplex. Introduces a single-strand break via transesterification at a target site in duplex DNA. The scissile phosphodiester is attacked by the catalytic tyrosine of the enzyme, resulting in the formation of a DNA-(5'-phosphotyrosyl)-enzyme intermediate and the expulsion of a 3'-OH DNA strand. The free DNA strand then undergoes passage around the unbroken strand, thus removing DNA supercoils. Finally, in the religation step, the DNA 3'-OH attacks the covalent intermediate to expel the active-site tyrosine and restore the DNA phosphodiester backbone.</text>
</comment>
<dbReference type="PANTHER" id="PTHR42785">
    <property type="entry name" value="DNA TOPOISOMERASE, TYPE IA, CORE"/>
    <property type="match status" value="1"/>
</dbReference>
<comment type="caution">
    <text evidence="10">Lacks conserved residue(s) required for the propagation of feature annotation.</text>
</comment>
<dbReference type="GO" id="GO:0003917">
    <property type="term" value="F:DNA topoisomerase type I (single strand cut, ATP-independent) activity"/>
    <property type="evidence" value="ECO:0007669"/>
    <property type="project" value="UniProtKB-UniRule"/>
</dbReference>
<dbReference type="GO" id="GO:0003677">
    <property type="term" value="F:DNA binding"/>
    <property type="evidence" value="ECO:0007669"/>
    <property type="project" value="UniProtKB-KW"/>
</dbReference>
<dbReference type="EC" id="5.6.2.1" evidence="10"/>
<evidence type="ECO:0000256" key="8">
    <source>
        <dbReference type="ARBA" id="ARBA00023125"/>
    </source>
</evidence>
<feature type="site" description="Interaction with DNA" evidence="10">
    <location>
        <position position="31"/>
    </location>
</feature>
<comment type="caution">
    <text evidence="14">The sequence shown here is derived from an EMBL/GenBank/DDBJ whole genome shotgun (WGS) entry which is preliminary data.</text>
</comment>
<dbReference type="InterPro" id="IPR028612">
    <property type="entry name" value="Topoisom_1_IA"/>
</dbReference>
<dbReference type="Proteomes" id="UP000295301">
    <property type="component" value="Unassembled WGS sequence"/>
</dbReference>
<dbReference type="RefSeq" id="WP_133359674.1">
    <property type="nucleotide sequence ID" value="NZ_SMUV01000064.1"/>
</dbReference>
<comment type="subunit">
    <text evidence="10">Monomer.</text>
</comment>
<dbReference type="InterPro" id="IPR013498">
    <property type="entry name" value="Topo_IA_Znf"/>
</dbReference>
<dbReference type="Gene3D" id="1.10.460.10">
    <property type="entry name" value="Topoisomerase I, domain 2"/>
    <property type="match status" value="1"/>
</dbReference>
<keyword evidence="4" id="KW-0863">Zinc-finger</keyword>
<dbReference type="GO" id="GO:0006265">
    <property type="term" value="P:DNA topological change"/>
    <property type="evidence" value="ECO:0007669"/>
    <property type="project" value="UniProtKB-UniRule"/>
</dbReference>
<feature type="domain" description="Topo IA-type catalytic" evidence="13">
    <location>
        <begin position="132"/>
        <end position="558"/>
    </location>
</feature>
<dbReference type="Pfam" id="PF01131">
    <property type="entry name" value="Topoisom_bac"/>
    <property type="match status" value="1"/>
</dbReference>
<feature type="active site" description="O-(5'-phospho-DNA)-tyrosine intermediate" evidence="10">
    <location>
        <position position="296"/>
    </location>
</feature>
<evidence type="ECO:0000256" key="11">
    <source>
        <dbReference type="SAM" id="MobiDB-lite"/>
    </source>
</evidence>
<organism evidence="14 15">
    <name type="scientific">Antarcticimicrobium luteum</name>
    <dbReference type="NCBI Taxonomy" id="2547397"/>
    <lineage>
        <taxon>Bacteria</taxon>
        <taxon>Pseudomonadati</taxon>
        <taxon>Pseudomonadota</taxon>
        <taxon>Alphaproteobacteria</taxon>
        <taxon>Rhodobacterales</taxon>
        <taxon>Paracoccaceae</taxon>
        <taxon>Antarcticimicrobium</taxon>
    </lineage>
</organism>
<dbReference type="InterPro" id="IPR005733">
    <property type="entry name" value="TopoI_bac-type"/>
</dbReference>
<comment type="catalytic activity">
    <reaction evidence="1 10">
        <text>ATP-independent breakage of single-stranded DNA, followed by passage and rejoining.</text>
        <dbReference type="EC" id="5.6.2.1"/>
    </reaction>
</comment>
<dbReference type="InterPro" id="IPR013824">
    <property type="entry name" value="Topo_IA_cen_sub1"/>
</dbReference>
<evidence type="ECO:0000259" key="13">
    <source>
        <dbReference type="PROSITE" id="PS52039"/>
    </source>
</evidence>
<evidence type="ECO:0000313" key="15">
    <source>
        <dbReference type="Proteomes" id="UP000295301"/>
    </source>
</evidence>
<keyword evidence="7 10" id="KW-0799">Topoisomerase</keyword>
<dbReference type="HAMAP" id="MF_00952">
    <property type="entry name" value="Topoisom_1_prok"/>
    <property type="match status" value="1"/>
</dbReference>
<accession>A0A4R5V7P6</accession>
<name>A0A4R5V7P6_9RHOB</name>
<keyword evidence="3" id="KW-0479">Metal-binding</keyword>
<dbReference type="CDD" id="cd00186">
    <property type="entry name" value="TOP1Ac"/>
    <property type="match status" value="1"/>
</dbReference>
<evidence type="ECO:0000259" key="12">
    <source>
        <dbReference type="PROSITE" id="PS50880"/>
    </source>
</evidence>
<feature type="domain" description="Toprim" evidence="12">
    <location>
        <begin position="1"/>
        <end position="112"/>
    </location>
</feature>
<dbReference type="SMART" id="SM00437">
    <property type="entry name" value="TOP1Ac"/>
    <property type="match status" value="1"/>
</dbReference>